<dbReference type="InterPro" id="IPR052402">
    <property type="entry name" value="ADCK_kinase"/>
</dbReference>
<keyword evidence="2" id="KW-0808">Transferase</keyword>
<dbReference type="GO" id="GO:0016301">
    <property type="term" value="F:kinase activity"/>
    <property type="evidence" value="ECO:0007669"/>
    <property type="project" value="UniProtKB-KW"/>
</dbReference>
<comment type="caution">
    <text evidence="2">The sequence shown here is derived from an EMBL/GenBank/DDBJ whole genome shotgun (WGS) entry which is preliminary data.</text>
</comment>
<keyword evidence="2" id="KW-0418">Kinase</keyword>
<protein>
    <submittedName>
        <fullName evidence="2">AarF/ABC1/UbiB kinase family protein</fullName>
    </submittedName>
</protein>
<dbReference type="EMBL" id="JABVEC010000038">
    <property type="protein sequence ID" value="MBC6470259.1"/>
    <property type="molecule type" value="Genomic_DNA"/>
</dbReference>
<name>A0ABR7LZN4_9ACTN</name>
<dbReference type="PROSITE" id="PS50011">
    <property type="entry name" value="PROTEIN_KINASE_DOM"/>
    <property type="match status" value="1"/>
</dbReference>
<dbReference type="Proteomes" id="UP000805614">
    <property type="component" value="Unassembled WGS sequence"/>
</dbReference>
<gene>
    <name evidence="2" type="ORF">HKK74_32925</name>
</gene>
<dbReference type="Pfam" id="PF03109">
    <property type="entry name" value="ABC1"/>
    <property type="match status" value="1"/>
</dbReference>
<proteinExistence type="predicted"/>
<reference evidence="2 3" key="1">
    <citation type="submission" date="2020-06" db="EMBL/GenBank/DDBJ databases">
        <title>Actinomadura xiongansis sp. nov., isolated from soil of Baiyangdian.</title>
        <authorList>
            <person name="Zhang X."/>
        </authorList>
    </citation>
    <scope>NUCLEOTIDE SEQUENCE [LARGE SCALE GENOMIC DNA]</scope>
    <source>
        <strain evidence="2 3">HBUM206468</strain>
    </source>
</reference>
<dbReference type="InterPro" id="IPR000719">
    <property type="entry name" value="Prot_kinase_dom"/>
</dbReference>
<dbReference type="InterPro" id="IPR004147">
    <property type="entry name" value="ABC1_dom"/>
</dbReference>
<evidence type="ECO:0000313" key="2">
    <source>
        <dbReference type="EMBL" id="MBC6470259.1"/>
    </source>
</evidence>
<keyword evidence="3" id="KW-1185">Reference proteome</keyword>
<accession>A0ABR7LZN4</accession>
<dbReference type="PANTHER" id="PTHR45890">
    <property type="entry name" value="AARF DOMAIN CONTAINING KINASE 2 (PREDICTED)"/>
    <property type="match status" value="1"/>
</dbReference>
<dbReference type="InterPro" id="IPR011009">
    <property type="entry name" value="Kinase-like_dom_sf"/>
</dbReference>
<dbReference type="RefSeq" id="WP_187247297.1">
    <property type="nucleotide sequence ID" value="NZ_BAAAOK010000005.1"/>
</dbReference>
<dbReference type="PANTHER" id="PTHR45890:SF1">
    <property type="entry name" value="AARF DOMAIN CONTAINING KINASE 2"/>
    <property type="match status" value="1"/>
</dbReference>
<dbReference type="SUPFAM" id="SSF56112">
    <property type="entry name" value="Protein kinase-like (PK-like)"/>
    <property type="match status" value="1"/>
</dbReference>
<dbReference type="CDD" id="cd05121">
    <property type="entry name" value="ABC1_ADCK3-like"/>
    <property type="match status" value="1"/>
</dbReference>
<organism evidence="2 3">
    <name type="scientific">Actinomadura alba</name>
    <dbReference type="NCBI Taxonomy" id="406431"/>
    <lineage>
        <taxon>Bacteria</taxon>
        <taxon>Bacillati</taxon>
        <taxon>Actinomycetota</taxon>
        <taxon>Actinomycetes</taxon>
        <taxon>Streptosporangiales</taxon>
        <taxon>Thermomonosporaceae</taxon>
        <taxon>Actinomadura</taxon>
    </lineage>
</organism>
<feature type="domain" description="Protein kinase" evidence="1">
    <location>
        <begin position="131"/>
        <end position="443"/>
    </location>
</feature>
<evidence type="ECO:0000259" key="1">
    <source>
        <dbReference type="PROSITE" id="PS50011"/>
    </source>
</evidence>
<evidence type="ECO:0000313" key="3">
    <source>
        <dbReference type="Proteomes" id="UP000805614"/>
    </source>
</evidence>
<sequence length="443" mass="48467">MAHAAYGGRGTEEWECDMNERMTFFAFVRRLLQISGLTALSAGRMAVIAMTSKRAARATRLAAELVRLIERLGGAFIKVGQLAGTRVDLVGPTVADALGRLHDNVRPMTARQAATVVRRAFPRPPDGLTAALAHPPVASGSIASVYRVEVGDRVVALKVRRPEIGRAITVDMAILSGMARAMCRLPGLRRVPLAEIIGQVGRCLTDQLDFAAETRSLRQMREHLADFADIIVPAVIPELSGDGVIAMSFVDGLKHASIEDLPSQVREAEVAVLVRAVYRLLFIAGFVHVDLHQGNTYFRPDGTVVLLDAGFAFQMSGLARRRYTEFFGGMIQGDGEACADILRSTVRSVAPAADLAGFRRDVADLVVRNVGATARDFDLPAFCVELFNLQRRYGLYAEPEFIFPMLCLLSLDGLVKEHYPLMDFQLEAAPYVMQSLLSEPEIR</sequence>